<protein>
    <submittedName>
        <fullName evidence="1">Uncharacterized protein</fullName>
    </submittedName>
</protein>
<name>A0A1H1Y117_9BRAD</name>
<evidence type="ECO:0000313" key="2">
    <source>
        <dbReference type="Proteomes" id="UP000243904"/>
    </source>
</evidence>
<accession>A0A1H1Y117</accession>
<gene>
    <name evidence="1" type="ORF">SAMN05444158_4585</name>
</gene>
<proteinExistence type="predicted"/>
<dbReference type="AlphaFoldDB" id="A0A1H1Y117"/>
<reference evidence="2" key="1">
    <citation type="submission" date="2016-10" db="EMBL/GenBank/DDBJ databases">
        <authorList>
            <person name="Varghese N."/>
            <person name="Submissions S."/>
        </authorList>
    </citation>
    <scope>NUCLEOTIDE SEQUENCE [LARGE SCALE GENOMIC DNA]</scope>
    <source>
        <strain evidence="2">GAS369</strain>
    </source>
</reference>
<dbReference type="Proteomes" id="UP000243904">
    <property type="component" value="Chromosome I"/>
</dbReference>
<evidence type="ECO:0000313" key="1">
    <source>
        <dbReference type="EMBL" id="SDT15178.1"/>
    </source>
</evidence>
<keyword evidence="2" id="KW-1185">Reference proteome</keyword>
<organism evidence="1 2">
    <name type="scientific">Bradyrhizobium canariense</name>
    <dbReference type="NCBI Taxonomy" id="255045"/>
    <lineage>
        <taxon>Bacteria</taxon>
        <taxon>Pseudomonadati</taxon>
        <taxon>Pseudomonadota</taxon>
        <taxon>Alphaproteobacteria</taxon>
        <taxon>Hyphomicrobiales</taxon>
        <taxon>Nitrobacteraceae</taxon>
        <taxon>Bradyrhizobium</taxon>
    </lineage>
</organism>
<sequence length="33" mass="3684">MGKDKRLGNLAMTFYTSLTPRTRDQFSTTSSTA</sequence>
<dbReference type="EMBL" id="LT629750">
    <property type="protein sequence ID" value="SDT15178.1"/>
    <property type="molecule type" value="Genomic_DNA"/>
</dbReference>